<evidence type="ECO:0000313" key="3">
    <source>
        <dbReference type="WBParaSite" id="SMUV_0000612501-mRNA-1"/>
    </source>
</evidence>
<keyword evidence="2" id="KW-1185">Reference proteome</keyword>
<reference evidence="3" key="1">
    <citation type="submission" date="2017-02" db="UniProtKB">
        <authorList>
            <consortium name="WormBaseParasite"/>
        </authorList>
    </citation>
    <scope>IDENTIFICATION</scope>
</reference>
<name>A0A0N5ANE1_9BILA</name>
<organism evidence="2 3">
    <name type="scientific">Syphacia muris</name>
    <dbReference type="NCBI Taxonomy" id="451379"/>
    <lineage>
        <taxon>Eukaryota</taxon>
        <taxon>Metazoa</taxon>
        <taxon>Ecdysozoa</taxon>
        <taxon>Nematoda</taxon>
        <taxon>Chromadorea</taxon>
        <taxon>Rhabditida</taxon>
        <taxon>Spirurina</taxon>
        <taxon>Oxyuridomorpha</taxon>
        <taxon>Oxyuroidea</taxon>
        <taxon>Oxyuridae</taxon>
        <taxon>Syphacia</taxon>
    </lineage>
</organism>
<protein>
    <submittedName>
        <fullName evidence="3">DUF3778 domain-containing protein</fullName>
    </submittedName>
</protein>
<feature type="region of interest" description="Disordered" evidence="1">
    <location>
        <begin position="226"/>
        <end position="280"/>
    </location>
</feature>
<dbReference type="Proteomes" id="UP000046393">
    <property type="component" value="Unplaced"/>
</dbReference>
<evidence type="ECO:0000313" key="2">
    <source>
        <dbReference type="Proteomes" id="UP000046393"/>
    </source>
</evidence>
<proteinExistence type="predicted"/>
<feature type="compositionally biased region" description="Basic residues" evidence="1">
    <location>
        <begin position="251"/>
        <end position="273"/>
    </location>
</feature>
<accession>A0A0N5ANE1</accession>
<dbReference type="AlphaFoldDB" id="A0A0N5ANE1"/>
<sequence>MLGVIDRRFCADSGAVSDGNVPVSLNTANIAGKKRLLKSSERQEDGNELLCSFNAMAIKCYLLLVAGTSARTFSTVLTVAEVGVFSGKILQLEFLDEEFYSVLRNTLRSSARFVIGIWVILINVHSLVGKMPDDILDFRQNQRRQSIMSIQCRNTLAWVLNIENQDESYFWLNQVVRSPDSDLSLELKPGMLSMGFDVTKTKIHRKASNAATKALATVLVNGKTEQTPLKPKQVMNDDENIAELTPEQSKRKQRKHSRRRSRKNSNHNSKKSRTASTEMNWRKGLTVSAHQLVANSSSRVNNVADERETHKRLPLNTRNGYVCSASDDLNWRQQPIPLNRIICYYPYLPPQTTSTRFKIPVGSQYITVVVAVATDLTITSNVFLANAVVLHQSLHRADRRENVKLKTNSFR</sequence>
<evidence type="ECO:0000256" key="1">
    <source>
        <dbReference type="SAM" id="MobiDB-lite"/>
    </source>
</evidence>
<dbReference type="WBParaSite" id="SMUV_0000612501-mRNA-1">
    <property type="protein sequence ID" value="SMUV_0000612501-mRNA-1"/>
    <property type="gene ID" value="SMUV_0000612501"/>
</dbReference>